<dbReference type="EMBL" id="KQ947440">
    <property type="protein sequence ID" value="KUJ07359.1"/>
    <property type="molecule type" value="Genomic_DNA"/>
</dbReference>
<dbReference type="GeneID" id="28816740"/>
<feature type="signal peptide" evidence="1">
    <location>
        <begin position="1"/>
        <end position="17"/>
    </location>
</feature>
<feature type="chain" id="PRO_5007287885" description="Secreted protein" evidence="1">
    <location>
        <begin position="18"/>
        <end position="123"/>
    </location>
</feature>
<name>A0A132B5U1_MOLSC</name>
<reference evidence="2 3" key="1">
    <citation type="submission" date="2015-10" db="EMBL/GenBank/DDBJ databases">
        <title>Full genome of DAOMC 229536 Phialocephala scopiformis, a fungal endophyte of spruce producing the potent anti-insectan compound rugulosin.</title>
        <authorList>
            <consortium name="DOE Joint Genome Institute"/>
            <person name="Walker A.K."/>
            <person name="Frasz S.L."/>
            <person name="Seifert K.A."/>
            <person name="Miller J.D."/>
            <person name="Mondo S.J."/>
            <person name="Labutti K."/>
            <person name="Lipzen A."/>
            <person name="Dockter R."/>
            <person name="Kennedy M."/>
            <person name="Grigoriev I.V."/>
            <person name="Spatafora J.W."/>
        </authorList>
    </citation>
    <scope>NUCLEOTIDE SEQUENCE [LARGE SCALE GENOMIC DNA]</scope>
    <source>
        <strain evidence="2 3">CBS 120377</strain>
    </source>
</reference>
<dbReference type="KEGG" id="psco:LY89DRAFT_364119"/>
<dbReference type="Proteomes" id="UP000070700">
    <property type="component" value="Unassembled WGS sequence"/>
</dbReference>
<evidence type="ECO:0008006" key="4">
    <source>
        <dbReference type="Google" id="ProtNLM"/>
    </source>
</evidence>
<sequence>MALCADLLLMLCTGTDPAIVGSPLTKSLGDMLVIWVISWLFVKLYCSSTSSLRLQTSNNVCWDSRSESFRSLLQLRRRCRLNSRLFFHCTALINVFSGTFRHFVFGAYRPGPRLVRFQTAWRA</sequence>
<gene>
    <name evidence="2" type="ORF">LY89DRAFT_364119</name>
</gene>
<dbReference type="InParanoid" id="A0A132B5U1"/>
<protein>
    <recommendedName>
        <fullName evidence="4">Secreted protein</fullName>
    </recommendedName>
</protein>
<organism evidence="2 3">
    <name type="scientific">Mollisia scopiformis</name>
    <name type="common">Conifer needle endophyte fungus</name>
    <name type="synonym">Phialocephala scopiformis</name>
    <dbReference type="NCBI Taxonomy" id="149040"/>
    <lineage>
        <taxon>Eukaryota</taxon>
        <taxon>Fungi</taxon>
        <taxon>Dikarya</taxon>
        <taxon>Ascomycota</taxon>
        <taxon>Pezizomycotina</taxon>
        <taxon>Leotiomycetes</taxon>
        <taxon>Helotiales</taxon>
        <taxon>Mollisiaceae</taxon>
        <taxon>Mollisia</taxon>
    </lineage>
</organism>
<keyword evidence="3" id="KW-1185">Reference proteome</keyword>
<proteinExistence type="predicted"/>
<dbReference type="AlphaFoldDB" id="A0A132B5U1"/>
<keyword evidence="1" id="KW-0732">Signal</keyword>
<evidence type="ECO:0000313" key="3">
    <source>
        <dbReference type="Proteomes" id="UP000070700"/>
    </source>
</evidence>
<accession>A0A132B5U1</accession>
<evidence type="ECO:0000256" key="1">
    <source>
        <dbReference type="SAM" id="SignalP"/>
    </source>
</evidence>
<dbReference type="RefSeq" id="XP_018061714.1">
    <property type="nucleotide sequence ID" value="XM_018207014.1"/>
</dbReference>
<evidence type="ECO:0000313" key="2">
    <source>
        <dbReference type="EMBL" id="KUJ07359.1"/>
    </source>
</evidence>